<evidence type="ECO:0000256" key="3">
    <source>
        <dbReference type="ARBA" id="ARBA00023002"/>
    </source>
</evidence>
<dbReference type="GO" id="GO:0009086">
    <property type="term" value="P:methionine biosynthetic process"/>
    <property type="evidence" value="ECO:0007669"/>
    <property type="project" value="UniProtKB-KW"/>
</dbReference>
<dbReference type="PROSITE" id="PS01103">
    <property type="entry name" value="ASD"/>
    <property type="match status" value="1"/>
</dbReference>
<dbReference type="GO" id="GO:0004073">
    <property type="term" value="F:aspartate-semialdehyde dehydrogenase activity"/>
    <property type="evidence" value="ECO:0007669"/>
    <property type="project" value="InterPro"/>
</dbReference>
<protein>
    <submittedName>
        <fullName evidence="7">Aspartate-semialdehyde dehydrogenase</fullName>
    </submittedName>
</protein>
<feature type="non-terminal residue" evidence="7">
    <location>
        <position position="1"/>
    </location>
</feature>
<evidence type="ECO:0000256" key="5">
    <source>
        <dbReference type="ARBA" id="ARBA00029440"/>
    </source>
</evidence>
<dbReference type="AlphaFoldDB" id="J9GG19"/>
<comment type="pathway">
    <text evidence="5">Amino-acid biosynthesis.</text>
</comment>
<dbReference type="InterPro" id="IPR012280">
    <property type="entry name" value="Semialdhyde_DH_dimer_dom"/>
</dbReference>
<keyword evidence="4" id="KW-0486">Methionine biosynthesis</keyword>
<evidence type="ECO:0000256" key="4">
    <source>
        <dbReference type="ARBA" id="ARBA00023167"/>
    </source>
</evidence>
<evidence type="ECO:0000256" key="1">
    <source>
        <dbReference type="ARBA" id="ARBA00022605"/>
    </source>
</evidence>
<dbReference type="InterPro" id="IPR000319">
    <property type="entry name" value="Asp-semialdehyde_DH_CS"/>
</dbReference>
<dbReference type="Gene3D" id="3.30.360.10">
    <property type="entry name" value="Dihydrodipicolinate Reductase, domain 2"/>
    <property type="match status" value="1"/>
</dbReference>
<dbReference type="GO" id="GO:0050661">
    <property type="term" value="F:NADP binding"/>
    <property type="evidence" value="ECO:0007669"/>
    <property type="project" value="InterPro"/>
</dbReference>
<organism evidence="7">
    <name type="scientific">gut metagenome</name>
    <dbReference type="NCBI Taxonomy" id="749906"/>
    <lineage>
        <taxon>unclassified sequences</taxon>
        <taxon>metagenomes</taxon>
        <taxon>organismal metagenomes</taxon>
    </lineage>
</organism>
<evidence type="ECO:0000256" key="2">
    <source>
        <dbReference type="ARBA" id="ARBA00022857"/>
    </source>
</evidence>
<dbReference type="CDD" id="cd18131">
    <property type="entry name" value="ASADH_C_bac_euk_like"/>
    <property type="match status" value="1"/>
</dbReference>
<comment type="caution">
    <text evidence="7">The sequence shown here is derived from an EMBL/GenBank/DDBJ whole genome shotgun (WGS) entry which is preliminary data.</text>
</comment>
<dbReference type="NCBIfam" id="NF011456">
    <property type="entry name" value="PRK14874.1"/>
    <property type="match status" value="1"/>
</dbReference>
<accession>J9GG19</accession>
<dbReference type="PANTHER" id="PTHR46278">
    <property type="entry name" value="DEHYDROGENASE, PUTATIVE-RELATED"/>
    <property type="match status" value="1"/>
</dbReference>
<gene>
    <name evidence="7" type="ORF">EVA_11150</name>
</gene>
<dbReference type="PANTHER" id="PTHR46278:SF2">
    <property type="entry name" value="ASPARTATE-SEMIALDEHYDE DEHYDROGENASE"/>
    <property type="match status" value="1"/>
</dbReference>
<dbReference type="GO" id="GO:0046983">
    <property type="term" value="F:protein dimerization activity"/>
    <property type="evidence" value="ECO:0007669"/>
    <property type="project" value="InterPro"/>
</dbReference>
<dbReference type="SUPFAM" id="SSF55347">
    <property type="entry name" value="Glyceraldehyde-3-phosphate dehydrogenase-like, C-terminal domain"/>
    <property type="match status" value="1"/>
</dbReference>
<dbReference type="Pfam" id="PF02774">
    <property type="entry name" value="Semialdhyde_dhC"/>
    <property type="match status" value="1"/>
</dbReference>
<feature type="domain" description="Semialdehyde dehydrogenase dimerisation" evidence="6">
    <location>
        <begin position="3"/>
        <end position="187"/>
    </location>
</feature>
<evidence type="ECO:0000259" key="6">
    <source>
        <dbReference type="Pfam" id="PF02774"/>
    </source>
</evidence>
<keyword evidence="3" id="KW-0560">Oxidoreductase</keyword>
<keyword evidence="2" id="KW-0521">NADP</keyword>
<keyword evidence="1" id="KW-0028">Amino-acid biosynthesis</keyword>
<dbReference type="EMBL" id="AMCI01003245">
    <property type="protein sequence ID" value="EJX00743.1"/>
    <property type="molecule type" value="Genomic_DNA"/>
</dbReference>
<evidence type="ECO:0000313" key="7">
    <source>
        <dbReference type="EMBL" id="EJX00743.1"/>
    </source>
</evidence>
<sequence length="205" mass="22776">AALAPLHRHAKIERLIVSTYQAVSGAGKAGLDTLEREMRAQNGLRDKDSCFAYPIACNLIPQIGRFNDEGYTSEEMKMQFEGRKILHDDQLRVACTCVRVPIARSHSEAITVEFKHELTPEKARELIENAPGLKLVDDPDALIYPMPISTSNQDLVFVGRIRRDLSAAGDTFRRSLTLFCCADQIRKGAATNAVQIAELLLKPDL</sequence>
<name>J9GG19_9ZZZZ</name>
<reference evidence="7" key="1">
    <citation type="journal article" date="2012" name="PLoS ONE">
        <title>Gene sets for utilization of primary and secondary nutrition supplies in the distal gut of endangered iberian lynx.</title>
        <authorList>
            <person name="Alcaide M."/>
            <person name="Messina E."/>
            <person name="Richter M."/>
            <person name="Bargiela R."/>
            <person name="Peplies J."/>
            <person name="Huws S.A."/>
            <person name="Newbold C.J."/>
            <person name="Golyshin P.N."/>
            <person name="Simon M.A."/>
            <person name="Lopez G."/>
            <person name="Yakimov M.M."/>
            <person name="Ferrer M."/>
        </authorList>
    </citation>
    <scope>NUCLEOTIDE SEQUENCE</scope>
</reference>
<proteinExistence type="predicted"/>